<dbReference type="EMBL" id="CP028339">
    <property type="protein sequence ID" value="AVR87249.1"/>
    <property type="molecule type" value="Genomic_DNA"/>
</dbReference>
<gene>
    <name evidence="2" type="ORF">Tharo_0298</name>
</gene>
<reference evidence="2 3" key="1">
    <citation type="submission" date="2018-03" db="EMBL/GenBank/DDBJ databases">
        <title>Complete genome sequence of Thauera aromatica, a model organism for studying aromatic compound degradation under denitrifying conditions.</title>
        <authorList>
            <person name="Lo H.-Y."/>
            <person name="Goris T."/>
            <person name="Boll M."/>
            <person name="Mueller J.A."/>
        </authorList>
    </citation>
    <scope>NUCLEOTIDE SEQUENCE [LARGE SCALE GENOMIC DNA]</scope>
    <source>
        <strain evidence="2 3">K172</strain>
    </source>
</reference>
<evidence type="ECO:0000256" key="1">
    <source>
        <dbReference type="SAM" id="Phobius"/>
    </source>
</evidence>
<sequence>MTDPALLLAHCWGVQLPLMLAMAVVWVLHGTRDGVLRQWLDADHHTLWHWALGFALPAAMPVVLGFDLPTWGRMAVAAVSALWAAAALGELAAEWRRVPGPQYRVLMALQALIAGIGAWAGVAYAAPV</sequence>
<proteinExistence type="predicted"/>
<feature type="transmembrane region" description="Helical" evidence="1">
    <location>
        <begin position="105"/>
        <end position="126"/>
    </location>
</feature>
<accession>A0A2R4BIX6</accession>
<evidence type="ECO:0000313" key="2">
    <source>
        <dbReference type="EMBL" id="AVR87249.1"/>
    </source>
</evidence>
<name>A0A2R4BIX6_THAAR</name>
<keyword evidence="3" id="KW-1185">Reference proteome</keyword>
<dbReference type="KEGG" id="tak:Tharo_0298"/>
<protein>
    <submittedName>
        <fullName evidence="2">Uncharacterized protein</fullName>
    </submittedName>
</protein>
<feature type="transmembrane region" description="Helical" evidence="1">
    <location>
        <begin position="6"/>
        <end position="27"/>
    </location>
</feature>
<dbReference type="RefSeq" id="WP_107219688.1">
    <property type="nucleotide sequence ID" value="NZ_CP028339.1"/>
</dbReference>
<dbReference type="AlphaFoldDB" id="A0A2R4BIX6"/>
<organism evidence="2 3">
    <name type="scientific">Thauera aromatica K172</name>
    <dbReference type="NCBI Taxonomy" id="44139"/>
    <lineage>
        <taxon>Bacteria</taxon>
        <taxon>Pseudomonadati</taxon>
        <taxon>Pseudomonadota</taxon>
        <taxon>Betaproteobacteria</taxon>
        <taxon>Rhodocyclales</taxon>
        <taxon>Zoogloeaceae</taxon>
        <taxon>Thauera</taxon>
    </lineage>
</organism>
<feature type="transmembrane region" description="Helical" evidence="1">
    <location>
        <begin position="72"/>
        <end position="93"/>
    </location>
</feature>
<evidence type="ECO:0000313" key="3">
    <source>
        <dbReference type="Proteomes" id="UP000241885"/>
    </source>
</evidence>
<keyword evidence="1" id="KW-0812">Transmembrane</keyword>
<keyword evidence="1" id="KW-1133">Transmembrane helix</keyword>
<dbReference type="Proteomes" id="UP000241885">
    <property type="component" value="Chromosome"/>
</dbReference>
<feature type="transmembrane region" description="Helical" evidence="1">
    <location>
        <begin position="47"/>
        <end position="66"/>
    </location>
</feature>
<keyword evidence="1" id="KW-0472">Membrane</keyword>